<feature type="transmembrane region" description="Helical" evidence="4">
    <location>
        <begin position="366"/>
        <end position="384"/>
    </location>
</feature>
<dbReference type="PANTHER" id="PTHR45138">
    <property type="entry name" value="REGULATORY COMPONENTS OF SENSORY TRANSDUCTION SYSTEM"/>
    <property type="match status" value="1"/>
</dbReference>
<feature type="transmembrane region" description="Helical" evidence="4">
    <location>
        <begin position="183"/>
        <end position="206"/>
    </location>
</feature>
<evidence type="ECO:0000256" key="3">
    <source>
        <dbReference type="ARBA" id="ARBA00034247"/>
    </source>
</evidence>
<sequence>MRVAGILWGIFLFCLALDGQAEPLTVAPGQQSVSLAPHLRLLEDRDGSLTFDELRHAAEGLRPWNEKSANFGYTSSTYWVAFTLRNPSGQALPLLIRQDYPLIDFLEFWEPREGGGWRHVATGDRRPFSSRPLALREFVFPVTLPPASERTYYMRFATQGAMNIGLSVSSEVSLISHLTLEQFLLGVYYGGFLVLVIYNLLLFLAVRDRAYGFYMGYALSYSLYFGALNGVSFQFVWPDNPWLANESLLVLLGLSIIFGIQFARTICSGRQLAPRVDRVAGLLLYLTIALTVIAPFVGYRLMVTTLTVQALLASVLMLILGAVSLWRGSIPARYFMVGWATFLASIIVYVLKTFGWLPHNPYTHNAFQVAALIEMVLLSLALGARVREIRRRGFTDELSGLCNRRFFEQRLPREFSQVNRSGSPLSLLFMDLDHFKAINDRYGHARGDEAIRAVGQLILQQTRRPVVACRYGGEEFAVLLPQTNAAQAEVLAGRLLQKVKELGLFDLPMTISIGVATYDGHNFDSAMQLFDAADRALYRAKQQGRDRVQMSLAGAEALGLS</sequence>
<reference evidence="7" key="1">
    <citation type="submission" date="2016-10" db="EMBL/GenBank/DDBJ databases">
        <authorList>
            <person name="Varghese N."/>
            <person name="Submissions S."/>
        </authorList>
    </citation>
    <scope>NUCLEOTIDE SEQUENCE [LARGE SCALE GENOMIC DNA]</scope>
    <source>
        <strain evidence="7">CGMCC 1.10658</strain>
    </source>
</reference>
<keyword evidence="4" id="KW-0812">Transmembrane</keyword>
<dbReference type="EMBL" id="FNFH01000002">
    <property type="protein sequence ID" value="SDJ96217.1"/>
    <property type="molecule type" value="Genomic_DNA"/>
</dbReference>
<feature type="domain" description="GGDEF" evidence="5">
    <location>
        <begin position="423"/>
        <end position="553"/>
    </location>
</feature>
<dbReference type="Gene3D" id="3.30.70.270">
    <property type="match status" value="1"/>
</dbReference>
<accession>A0A1G8Y0G8</accession>
<dbReference type="Pfam" id="PF07695">
    <property type="entry name" value="7TMR-DISM_7TM"/>
    <property type="match status" value="1"/>
</dbReference>
<dbReference type="CDD" id="cd01949">
    <property type="entry name" value="GGDEF"/>
    <property type="match status" value="1"/>
</dbReference>
<dbReference type="GO" id="GO:0052621">
    <property type="term" value="F:diguanylate cyclase activity"/>
    <property type="evidence" value="ECO:0007669"/>
    <property type="project" value="UniProtKB-EC"/>
</dbReference>
<dbReference type="InterPro" id="IPR011623">
    <property type="entry name" value="7TMR_DISM_rcpt_extracell_dom1"/>
</dbReference>
<dbReference type="InterPro" id="IPR000160">
    <property type="entry name" value="GGDEF_dom"/>
</dbReference>
<dbReference type="Gene3D" id="2.60.40.2380">
    <property type="match status" value="1"/>
</dbReference>
<keyword evidence="7" id="KW-1185">Reference proteome</keyword>
<dbReference type="PROSITE" id="PS50887">
    <property type="entry name" value="GGDEF"/>
    <property type="match status" value="1"/>
</dbReference>
<keyword evidence="4" id="KW-1133">Transmembrane helix</keyword>
<dbReference type="NCBIfam" id="TIGR00254">
    <property type="entry name" value="GGDEF"/>
    <property type="match status" value="1"/>
</dbReference>
<dbReference type="EC" id="2.7.7.65" evidence="2"/>
<feature type="transmembrane region" description="Helical" evidence="4">
    <location>
        <begin position="334"/>
        <end position="354"/>
    </location>
</feature>
<evidence type="ECO:0000256" key="2">
    <source>
        <dbReference type="ARBA" id="ARBA00012528"/>
    </source>
</evidence>
<dbReference type="InterPro" id="IPR050469">
    <property type="entry name" value="Diguanylate_Cyclase"/>
</dbReference>
<dbReference type="FunFam" id="3.30.70.270:FF:000001">
    <property type="entry name" value="Diguanylate cyclase domain protein"/>
    <property type="match status" value="1"/>
</dbReference>
<dbReference type="Proteomes" id="UP000199305">
    <property type="component" value="Unassembled WGS sequence"/>
</dbReference>
<dbReference type="Pfam" id="PF07696">
    <property type="entry name" value="7TMR-DISMED2"/>
    <property type="match status" value="1"/>
</dbReference>
<evidence type="ECO:0000259" key="5">
    <source>
        <dbReference type="PROSITE" id="PS50887"/>
    </source>
</evidence>
<evidence type="ECO:0000256" key="1">
    <source>
        <dbReference type="ARBA" id="ARBA00001946"/>
    </source>
</evidence>
<protein>
    <recommendedName>
        <fullName evidence="2">diguanylate cyclase</fullName>
        <ecNumber evidence="2">2.7.7.65</ecNumber>
    </recommendedName>
</protein>
<dbReference type="InterPro" id="IPR011622">
    <property type="entry name" value="7TMR_DISM_rcpt_extracell_dom2"/>
</dbReference>
<dbReference type="OrthoDB" id="9812260at2"/>
<comment type="cofactor">
    <cofactor evidence="1">
        <name>Mg(2+)</name>
        <dbReference type="ChEBI" id="CHEBI:18420"/>
    </cofactor>
</comment>
<gene>
    <name evidence="6" type="ORF">SAMN05216212_1307</name>
</gene>
<name>A0A1G8Y0G8_9GAMM</name>
<dbReference type="GO" id="GO:1902201">
    <property type="term" value="P:negative regulation of bacterial-type flagellum-dependent cell motility"/>
    <property type="evidence" value="ECO:0007669"/>
    <property type="project" value="TreeGrafter"/>
</dbReference>
<evidence type="ECO:0000313" key="6">
    <source>
        <dbReference type="EMBL" id="SDJ96217.1"/>
    </source>
</evidence>
<evidence type="ECO:0000313" key="7">
    <source>
        <dbReference type="Proteomes" id="UP000199305"/>
    </source>
</evidence>
<proteinExistence type="predicted"/>
<dbReference type="SUPFAM" id="SSF55073">
    <property type="entry name" value="Nucleotide cyclase"/>
    <property type="match status" value="1"/>
</dbReference>
<evidence type="ECO:0000256" key="4">
    <source>
        <dbReference type="SAM" id="Phobius"/>
    </source>
</evidence>
<dbReference type="SMART" id="SM00267">
    <property type="entry name" value="GGDEF"/>
    <property type="match status" value="1"/>
</dbReference>
<comment type="catalytic activity">
    <reaction evidence="3">
        <text>2 GTP = 3',3'-c-di-GMP + 2 diphosphate</text>
        <dbReference type="Rhea" id="RHEA:24898"/>
        <dbReference type="ChEBI" id="CHEBI:33019"/>
        <dbReference type="ChEBI" id="CHEBI:37565"/>
        <dbReference type="ChEBI" id="CHEBI:58805"/>
        <dbReference type="EC" id="2.7.7.65"/>
    </reaction>
</comment>
<dbReference type="PANTHER" id="PTHR45138:SF9">
    <property type="entry name" value="DIGUANYLATE CYCLASE DGCM-RELATED"/>
    <property type="match status" value="1"/>
</dbReference>
<dbReference type="InterPro" id="IPR029787">
    <property type="entry name" value="Nucleotide_cyclase"/>
</dbReference>
<keyword evidence="4" id="KW-0472">Membrane</keyword>
<feature type="transmembrane region" description="Helical" evidence="4">
    <location>
        <begin position="308"/>
        <end position="327"/>
    </location>
</feature>
<dbReference type="GO" id="GO:0043709">
    <property type="term" value="P:cell adhesion involved in single-species biofilm formation"/>
    <property type="evidence" value="ECO:0007669"/>
    <property type="project" value="TreeGrafter"/>
</dbReference>
<organism evidence="6 7">
    <name type="scientific">Microbulbifer yueqingensis</name>
    <dbReference type="NCBI Taxonomy" id="658219"/>
    <lineage>
        <taxon>Bacteria</taxon>
        <taxon>Pseudomonadati</taxon>
        <taxon>Pseudomonadota</taxon>
        <taxon>Gammaproteobacteria</taxon>
        <taxon>Cellvibrionales</taxon>
        <taxon>Microbulbiferaceae</taxon>
        <taxon>Microbulbifer</taxon>
    </lineage>
</organism>
<feature type="transmembrane region" description="Helical" evidence="4">
    <location>
        <begin position="279"/>
        <end position="302"/>
    </location>
</feature>
<dbReference type="STRING" id="658219.SAMN05216212_1307"/>
<feature type="transmembrane region" description="Helical" evidence="4">
    <location>
        <begin position="249"/>
        <end position="267"/>
    </location>
</feature>
<dbReference type="InterPro" id="IPR043128">
    <property type="entry name" value="Rev_trsase/Diguanyl_cyclase"/>
</dbReference>
<dbReference type="Pfam" id="PF00990">
    <property type="entry name" value="GGDEF"/>
    <property type="match status" value="1"/>
</dbReference>
<dbReference type="AlphaFoldDB" id="A0A1G8Y0G8"/>
<dbReference type="GO" id="GO:0005886">
    <property type="term" value="C:plasma membrane"/>
    <property type="evidence" value="ECO:0007669"/>
    <property type="project" value="TreeGrafter"/>
</dbReference>
<feature type="transmembrane region" description="Helical" evidence="4">
    <location>
        <begin position="218"/>
        <end position="237"/>
    </location>
</feature>